<proteinExistence type="predicted"/>
<accession>A0A0A9FHM0</accession>
<dbReference type="EMBL" id="GBRH01187172">
    <property type="protein sequence ID" value="JAE10724.1"/>
    <property type="molecule type" value="Transcribed_RNA"/>
</dbReference>
<organism evidence="1">
    <name type="scientific">Arundo donax</name>
    <name type="common">Giant reed</name>
    <name type="synonym">Donax arundinaceus</name>
    <dbReference type="NCBI Taxonomy" id="35708"/>
    <lineage>
        <taxon>Eukaryota</taxon>
        <taxon>Viridiplantae</taxon>
        <taxon>Streptophyta</taxon>
        <taxon>Embryophyta</taxon>
        <taxon>Tracheophyta</taxon>
        <taxon>Spermatophyta</taxon>
        <taxon>Magnoliopsida</taxon>
        <taxon>Liliopsida</taxon>
        <taxon>Poales</taxon>
        <taxon>Poaceae</taxon>
        <taxon>PACMAD clade</taxon>
        <taxon>Arundinoideae</taxon>
        <taxon>Arundineae</taxon>
        <taxon>Arundo</taxon>
    </lineage>
</organism>
<evidence type="ECO:0000313" key="1">
    <source>
        <dbReference type="EMBL" id="JAE10724.1"/>
    </source>
</evidence>
<reference evidence="1" key="2">
    <citation type="journal article" date="2015" name="Data Brief">
        <title>Shoot transcriptome of the giant reed, Arundo donax.</title>
        <authorList>
            <person name="Barrero R.A."/>
            <person name="Guerrero F.D."/>
            <person name="Moolhuijzen P."/>
            <person name="Goolsby J.A."/>
            <person name="Tidwell J."/>
            <person name="Bellgard S.E."/>
            <person name="Bellgard M.I."/>
        </authorList>
    </citation>
    <scope>NUCLEOTIDE SEQUENCE</scope>
    <source>
        <tissue evidence="1">Shoot tissue taken approximately 20 cm above the soil surface</tissue>
    </source>
</reference>
<reference evidence="1" key="1">
    <citation type="submission" date="2014-09" db="EMBL/GenBank/DDBJ databases">
        <authorList>
            <person name="Magalhaes I.L.F."/>
            <person name="Oliveira U."/>
            <person name="Santos F.R."/>
            <person name="Vidigal T.H.D.A."/>
            <person name="Brescovit A.D."/>
            <person name="Santos A.J."/>
        </authorList>
    </citation>
    <scope>NUCLEOTIDE SEQUENCE</scope>
    <source>
        <tissue evidence="1">Shoot tissue taken approximately 20 cm above the soil surface</tissue>
    </source>
</reference>
<protein>
    <submittedName>
        <fullName evidence="1">Uncharacterized protein</fullName>
    </submittedName>
</protein>
<name>A0A0A9FHM0_ARUDO</name>
<sequence>MSQQQAPLNGVLTAAWSPDRCLARRRLFGDPSSFSSKPQYLATPLNTSALNFSLPHIVVCFLVKKNSFCLIRTW</sequence>
<dbReference type="AlphaFoldDB" id="A0A0A9FHM0"/>